<comment type="caution">
    <text evidence="1">The sequence shown here is derived from an EMBL/GenBank/DDBJ whole genome shotgun (WGS) entry which is preliminary data.</text>
</comment>
<evidence type="ECO:0000313" key="1">
    <source>
        <dbReference type="EMBL" id="TFU22909.1"/>
    </source>
</evidence>
<evidence type="ECO:0000313" key="2">
    <source>
        <dbReference type="Proteomes" id="UP000297951"/>
    </source>
</evidence>
<dbReference type="RefSeq" id="WP_135011952.1">
    <property type="nucleotide sequence ID" value="NZ_JADGLK010000012.1"/>
</dbReference>
<dbReference type="EMBL" id="SPQC01000012">
    <property type="protein sequence ID" value="TFU22909.1"/>
    <property type="molecule type" value="Genomic_DNA"/>
</dbReference>
<dbReference type="AlphaFoldDB" id="A0A4Y9F5Q3"/>
<name>A0A4Y9F5Q3_9MICC</name>
<organism evidence="1 2">
    <name type="scientific">Rothia nasimurium</name>
    <dbReference type="NCBI Taxonomy" id="85336"/>
    <lineage>
        <taxon>Bacteria</taxon>
        <taxon>Bacillati</taxon>
        <taxon>Actinomycetota</taxon>
        <taxon>Actinomycetes</taxon>
        <taxon>Micrococcales</taxon>
        <taxon>Micrococcaceae</taxon>
        <taxon>Rothia</taxon>
    </lineage>
</organism>
<protein>
    <submittedName>
        <fullName evidence="1">Uncharacterized protein</fullName>
    </submittedName>
</protein>
<dbReference type="OrthoDB" id="3696411at2"/>
<reference evidence="1 2" key="1">
    <citation type="submission" date="2019-03" db="EMBL/GenBank/DDBJ databases">
        <title>Diversity of the mouse oral microbiome.</title>
        <authorList>
            <person name="Joseph S."/>
            <person name="Aduse-Opoku J."/>
            <person name="Curtis M."/>
            <person name="Wade W."/>
            <person name="Hashim A."/>
        </authorList>
    </citation>
    <scope>NUCLEOTIDE SEQUENCE [LARGE SCALE GENOMIC DNA]</scope>
    <source>
        <strain evidence="2">irhom_31</strain>
    </source>
</reference>
<proteinExistence type="predicted"/>
<gene>
    <name evidence="1" type="ORF">E4U03_04650</name>
</gene>
<accession>A0A4Y9F5Q3</accession>
<sequence>MAKWLGFIDNSGAPRPHYGAGSVGDIVSHLPGVRAAVRTEAQKIGTIADLLLDTRPQQRTGTSDVYVTQGELDQYVVLQDNTPGASPEERKAAAAGIEMRHRVLHDALAQRFRR</sequence>
<dbReference type="Proteomes" id="UP000297951">
    <property type="component" value="Unassembled WGS sequence"/>
</dbReference>